<reference evidence="3 4" key="1">
    <citation type="journal article" date="2015" name="Genome Announc.">
        <title>Expanding the biotechnology potential of lactobacilli through comparative genomics of 213 strains and associated genera.</title>
        <authorList>
            <person name="Sun Z."/>
            <person name="Harris H.M."/>
            <person name="McCann A."/>
            <person name="Guo C."/>
            <person name="Argimon S."/>
            <person name="Zhang W."/>
            <person name="Yang X."/>
            <person name="Jeffery I.B."/>
            <person name="Cooney J.C."/>
            <person name="Kagawa T.F."/>
            <person name="Liu W."/>
            <person name="Song Y."/>
            <person name="Salvetti E."/>
            <person name="Wrobel A."/>
            <person name="Rasinkangas P."/>
            <person name="Parkhill J."/>
            <person name="Rea M.C."/>
            <person name="O'Sullivan O."/>
            <person name="Ritari J."/>
            <person name="Douillard F.P."/>
            <person name="Paul Ross R."/>
            <person name="Yang R."/>
            <person name="Briner A.E."/>
            <person name="Felis G.E."/>
            <person name="de Vos W.M."/>
            <person name="Barrangou R."/>
            <person name="Klaenhammer T.R."/>
            <person name="Caufield P.W."/>
            <person name="Cui Y."/>
            <person name="Zhang H."/>
            <person name="O'Toole P.W."/>
        </authorList>
    </citation>
    <scope>NUCLEOTIDE SEQUENCE [LARGE SCALE GENOMIC DNA]</scope>
    <source>
        <strain evidence="3 4">DSM 20515</strain>
    </source>
</reference>
<evidence type="ECO:0000313" key="3">
    <source>
        <dbReference type="EMBL" id="KRM77287.1"/>
    </source>
</evidence>
<dbReference type="Gene3D" id="3.90.180.10">
    <property type="entry name" value="Medium-chain alcohol dehydrogenases, catalytic domain"/>
    <property type="match status" value="1"/>
</dbReference>
<dbReference type="SUPFAM" id="SSF50129">
    <property type="entry name" value="GroES-like"/>
    <property type="match status" value="1"/>
</dbReference>
<evidence type="ECO:0000313" key="4">
    <source>
        <dbReference type="Proteomes" id="UP000051845"/>
    </source>
</evidence>
<dbReference type="InterPro" id="IPR036291">
    <property type="entry name" value="NAD(P)-bd_dom_sf"/>
</dbReference>
<dbReference type="PANTHER" id="PTHR44154:SF1">
    <property type="entry name" value="QUINONE OXIDOREDUCTASE"/>
    <property type="match status" value="1"/>
</dbReference>
<dbReference type="Pfam" id="PF00107">
    <property type="entry name" value="ADH_zinc_N"/>
    <property type="match status" value="1"/>
</dbReference>
<dbReference type="InterPro" id="IPR013154">
    <property type="entry name" value="ADH-like_N"/>
</dbReference>
<organism evidence="3 4">
    <name type="scientific">Secundilactobacillus collinoides DSM 20515 = JCM 1123</name>
    <dbReference type="NCBI Taxonomy" id="1423733"/>
    <lineage>
        <taxon>Bacteria</taxon>
        <taxon>Bacillati</taxon>
        <taxon>Bacillota</taxon>
        <taxon>Bacilli</taxon>
        <taxon>Lactobacillales</taxon>
        <taxon>Lactobacillaceae</taxon>
        <taxon>Secundilactobacillus</taxon>
    </lineage>
</organism>
<feature type="domain" description="Enoyl reductase (ER)" evidence="2">
    <location>
        <begin position="15"/>
        <end position="309"/>
    </location>
</feature>
<sequence>MEANVLKAFGYEKFGDPDVFQTFELPEPTLKTATDVKIKTLAVGLNNFERSQRAGDFGGGKFPLIPGRDIVGEVVKTGDDVQNVATGDIVIGHGGPAYAEYAVLPAQRVVIKPESATVAEAVTLVTPGITAYNAATVFTQVKPGNHVFVNGATGGVGALAAQIAKNLGAYVIGTGSSRNLALLEELPLDEIGLYDKDDLAEKFANSADVVINAAMNGNNGELLGSVIKDGGQAASVGGDTDFGHKQVAFEHIRPLNAEHDQTALTNLAKMLGEGTLAAKIFKELPLTLDGVIEGHKLLEQHHAPGRVVLLAE</sequence>
<dbReference type="PANTHER" id="PTHR44154">
    <property type="entry name" value="QUINONE OXIDOREDUCTASE"/>
    <property type="match status" value="1"/>
</dbReference>
<dbReference type="Proteomes" id="UP000051845">
    <property type="component" value="Unassembled WGS sequence"/>
</dbReference>
<dbReference type="SUPFAM" id="SSF51735">
    <property type="entry name" value="NAD(P)-binding Rossmann-fold domains"/>
    <property type="match status" value="1"/>
</dbReference>
<dbReference type="AlphaFoldDB" id="A0A0R2BDV7"/>
<protein>
    <submittedName>
        <fullName evidence="3">NADPH quinone reductase</fullName>
    </submittedName>
</protein>
<dbReference type="STRING" id="33960.TY91_07800"/>
<evidence type="ECO:0000256" key="1">
    <source>
        <dbReference type="ARBA" id="ARBA00022857"/>
    </source>
</evidence>
<name>A0A0R2BDV7_SECCO</name>
<accession>A0A0R2BDV7</accession>
<dbReference type="InterPro" id="IPR011032">
    <property type="entry name" value="GroES-like_sf"/>
</dbReference>
<dbReference type="GO" id="GO:0016491">
    <property type="term" value="F:oxidoreductase activity"/>
    <property type="evidence" value="ECO:0007669"/>
    <property type="project" value="InterPro"/>
</dbReference>
<dbReference type="CDD" id="cd05289">
    <property type="entry name" value="MDR_like_2"/>
    <property type="match status" value="1"/>
</dbReference>
<gene>
    <name evidence="3" type="ORF">FC82_GL000532</name>
</gene>
<dbReference type="SMART" id="SM00829">
    <property type="entry name" value="PKS_ER"/>
    <property type="match status" value="1"/>
</dbReference>
<dbReference type="Gene3D" id="3.40.50.720">
    <property type="entry name" value="NAD(P)-binding Rossmann-like Domain"/>
    <property type="match status" value="1"/>
</dbReference>
<proteinExistence type="predicted"/>
<dbReference type="Pfam" id="PF08240">
    <property type="entry name" value="ADH_N"/>
    <property type="match status" value="1"/>
</dbReference>
<dbReference type="InterPro" id="IPR020843">
    <property type="entry name" value="ER"/>
</dbReference>
<comment type="caution">
    <text evidence="3">The sequence shown here is derived from an EMBL/GenBank/DDBJ whole genome shotgun (WGS) entry which is preliminary data.</text>
</comment>
<dbReference type="InterPro" id="IPR013149">
    <property type="entry name" value="ADH-like_C"/>
</dbReference>
<dbReference type="InterPro" id="IPR051603">
    <property type="entry name" value="Zinc-ADH_QOR/CCCR"/>
</dbReference>
<dbReference type="PATRIC" id="fig|1423733.4.peg.554"/>
<evidence type="ECO:0000259" key="2">
    <source>
        <dbReference type="SMART" id="SM00829"/>
    </source>
</evidence>
<dbReference type="EMBL" id="AYYR01000013">
    <property type="protein sequence ID" value="KRM77287.1"/>
    <property type="molecule type" value="Genomic_DNA"/>
</dbReference>
<keyword evidence="1" id="KW-0521">NADP</keyword>